<dbReference type="InterPro" id="IPR003811">
    <property type="entry name" value="G3P_acylTferase_PlsY"/>
</dbReference>
<keyword evidence="3 10" id="KW-0808">Transferase</keyword>
<evidence type="ECO:0000256" key="3">
    <source>
        <dbReference type="ARBA" id="ARBA00022679"/>
    </source>
</evidence>
<dbReference type="GO" id="GO:0005886">
    <property type="term" value="C:plasma membrane"/>
    <property type="evidence" value="ECO:0007669"/>
    <property type="project" value="UniProtKB-SubCell"/>
</dbReference>
<comment type="pathway">
    <text evidence="10">Lipid metabolism; phospholipid metabolism.</text>
</comment>
<keyword evidence="7 10" id="KW-0472">Membrane</keyword>
<feature type="transmembrane region" description="Helical" evidence="10">
    <location>
        <begin position="128"/>
        <end position="157"/>
    </location>
</feature>
<dbReference type="GO" id="GO:0043772">
    <property type="term" value="F:acyl-phosphate glycerol-3-phosphate acyltransferase activity"/>
    <property type="evidence" value="ECO:0007669"/>
    <property type="project" value="UniProtKB-UniRule"/>
</dbReference>
<keyword evidence="2 10" id="KW-0444">Lipid biosynthesis</keyword>
<proteinExistence type="inferred from homology"/>
<feature type="transmembrane region" description="Helical" evidence="10">
    <location>
        <begin position="6"/>
        <end position="29"/>
    </location>
</feature>
<name>A0A8S8X5L6_9PROT</name>
<dbReference type="PANTHER" id="PTHR30309:SF0">
    <property type="entry name" value="GLYCEROL-3-PHOSPHATE ACYLTRANSFERASE-RELATED"/>
    <property type="match status" value="1"/>
</dbReference>
<accession>A0A8S8X5L6</accession>
<comment type="subcellular location">
    <subcellularLocation>
        <location evidence="10">Cell membrane</location>
        <topology evidence="10">Multi-pass membrane protein</topology>
    </subcellularLocation>
</comment>
<evidence type="ECO:0000256" key="8">
    <source>
        <dbReference type="ARBA" id="ARBA00023209"/>
    </source>
</evidence>
<dbReference type="PANTHER" id="PTHR30309">
    <property type="entry name" value="INNER MEMBRANE PROTEIN YGIH"/>
    <property type="match status" value="1"/>
</dbReference>
<evidence type="ECO:0000256" key="2">
    <source>
        <dbReference type="ARBA" id="ARBA00022516"/>
    </source>
</evidence>
<organism evidence="11 12">
    <name type="scientific">Roseiterribacter gracilis</name>
    <dbReference type="NCBI Taxonomy" id="2812848"/>
    <lineage>
        <taxon>Bacteria</taxon>
        <taxon>Pseudomonadati</taxon>
        <taxon>Pseudomonadota</taxon>
        <taxon>Alphaproteobacteria</taxon>
        <taxon>Rhodospirillales</taxon>
        <taxon>Roseiterribacteraceae</taxon>
        <taxon>Roseiterribacter</taxon>
    </lineage>
</organism>
<dbReference type="NCBIfam" id="TIGR00023">
    <property type="entry name" value="glycerol-3-phosphate 1-O-acyltransferase PlsY"/>
    <property type="match status" value="1"/>
</dbReference>
<comment type="catalytic activity">
    <reaction evidence="10">
        <text>an acyl phosphate + sn-glycerol 3-phosphate = a 1-acyl-sn-glycero-3-phosphate + phosphate</text>
        <dbReference type="Rhea" id="RHEA:34075"/>
        <dbReference type="ChEBI" id="CHEBI:43474"/>
        <dbReference type="ChEBI" id="CHEBI:57597"/>
        <dbReference type="ChEBI" id="CHEBI:57970"/>
        <dbReference type="ChEBI" id="CHEBI:59918"/>
        <dbReference type="EC" id="2.3.1.275"/>
    </reaction>
</comment>
<sequence length="204" mass="21049">MAADGRLVTLLLALLAGYLLGSIPFGLVLTRLAGYGDLRQIGSGNIGATNVLRTGNKPLALATLLLDAGKGAIAVVIARAIAPDDPTVAIAAAAGALAGHLYPVWLGFRGGKGVATTLGTMLAIEWRIGVAACVTWLITALLFRISSLAALVAMLALPAAAWWVGDKNLTLFAIAVAAVVWVKHAANLRRLANGTEPKIGRKRE</sequence>
<dbReference type="HAMAP" id="MF_01043">
    <property type="entry name" value="PlsY"/>
    <property type="match status" value="1"/>
</dbReference>
<dbReference type="GO" id="GO:0008654">
    <property type="term" value="P:phospholipid biosynthetic process"/>
    <property type="evidence" value="ECO:0007669"/>
    <property type="project" value="UniProtKB-UniRule"/>
</dbReference>
<keyword evidence="9 10" id="KW-1208">Phospholipid metabolism</keyword>
<dbReference type="EMBL" id="BOPV01000001">
    <property type="protein sequence ID" value="GIL37848.1"/>
    <property type="molecule type" value="Genomic_DNA"/>
</dbReference>
<dbReference type="Pfam" id="PF02660">
    <property type="entry name" value="G3P_acyltransf"/>
    <property type="match status" value="1"/>
</dbReference>
<comment type="subunit">
    <text evidence="10">Probably interacts with PlsX.</text>
</comment>
<feature type="transmembrane region" description="Helical" evidence="10">
    <location>
        <begin position="169"/>
        <end position="186"/>
    </location>
</feature>
<evidence type="ECO:0000256" key="10">
    <source>
        <dbReference type="HAMAP-Rule" id="MF_01043"/>
    </source>
</evidence>
<comment type="caution">
    <text evidence="11">The sequence shown here is derived from an EMBL/GenBank/DDBJ whole genome shotgun (WGS) entry which is preliminary data.</text>
</comment>
<keyword evidence="11" id="KW-0012">Acyltransferase</keyword>
<feature type="transmembrane region" description="Helical" evidence="10">
    <location>
        <begin position="88"/>
        <end position="108"/>
    </location>
</feature>
<keyword evidence="5 10" id="KW-1133">Transmembrane helix</keyword>
<keyword evidence="6 10" id="KW-0443">Lipid metabolism</keyword>
<evidence type="ECO:0000313" key="11">
    <source>
        <dbReference type="EMBL" id="GIL37848.1"/>
    </source>
</evidence>
<comment type="similarity">
    <text evidence="10">Belongs to the PlsY family.</text>
</comment>
<evidence type="ECO:0000256" key="9">
    <source>
        <dbReference type="ARBA" id="ARBA00023264"/>
    </source>
</evidence>
<evidence type="ECO:0000256" key="5">
    <source>
        <dbReference type="ARBA" id="ARBA00022989"/>
    </source>
</evidence>
<evidence type="ECO:0000313" key="12">
    <source>
        <dbReference type="Proteomes" id="UP000681075"/>
    </source>
</evidence>
<dbReference type="EC" id="2.3.1.275" evidence="10"/>
<gene>
    <name evidence="10 11" type="primary">plsY</name>
    <name evidence="11" type="ORF">TMPK1_00850</name>
</gene>
<keyword evidence="1 10" id="KW-1003">Cell membrane</keyword>
<evidence type="ECO:0000256" key="7">
    <source>
        <dbReference type="ARBA" id="ARBA00023136"/>
    </source>
</evidence>
<keyword evidence="12" id="KW-1185">Reference proteome</keyword>
<dbReference type="SMART" id="SM01207">
    <property type="entry name" value="G3P_acyltransf"/>
    <property type="match status" value="1"/>
</dbReference>
<evidence type="ECO:0000256" key="1">
    <source>
        <dbReference type="ARBA" id="ARBA00022475"/>
    </source>
</evidence>
<evidence type="ECO:0000256" key="6">
    <source>
        <dbReference type="ARBA" id="ARBA00023098"/>
    </source>
</evidence>
<comment type="function">
    <text evidence="10">Catalyzes the transfer of an acyl group from acyl-phosphate (acyl-PO(4)) to glycerol-3-phosphate (G3P) to form lysophosphatidic acid (LPA). This enzyme utilizes acyl-phosphate as fatty acyl donor, but not acyl-CoA or acyl-ACP.</text>
</comment>
<evidence type="ECO:0000256" key="4">
    <source>
        <dbReference type="ARBA" id="ARBA00022692"/>
    </source>
</evidence>
<reference evidence="11" key="1">
    <citation type="submission" date="2021-02" db="EMBL/GenBank/DDBJ databases">
        <title>Genome sequence of Rhodospirillales sp. strain TMPK1 isolated from soil.</title>
        <authorList>
            <person name="Nakai R."/>
            <person name="Kusada H."/>
            <person name="Tamaki H."/>
        </authorList>
    </citation>
    <scope>NUCLEOTIDE SEQUENCE</scope>
    <source>
        <strain evidence="11">TMPK1</strain>
    </source>
</reference>
<keyword evidence="8 10" id="KW-0594">Phospholipid biosynthesis</keyword>
<keyword evidence="4 10" id="KW-0812">Transmembrane</keyword>
<dbReference type="Proteomes" id="UP000681075">
    <property type="component" value="Unassembled WGS sequence"/>
</dbReference>
<dbReference type="AlphaFoldDB" id="A0A8S8X5L6"/>
<protein>
    <recommendedName>
        <fullName evidence="10">Glycerol-3-phosphate acyltransferase</fullName>
    </recommendedName>
    <alternativeName>
        <fullName evidence="10">Acyl-PO4 G3P acyltransferase</fullName>
    </alternativeName>
    <alternativeName>
        <fullName evidence="10">Acyl-phosphate--glycerol-3-phosphate acyltransferase</fullName>
    </alternativeName>
    <alternativeName>
        <fullName evidence="10">G3P acyltransferase</fullName>
        <shortName evidence="10">GPAT</shortName>
        <ecNumber evidence="10">2.3.1.275</ecNumber>
    </alternativeName>
    <alternativeName>
        <fullName evidence="10">Lysophosphatidic acid synthase</fullName>
        <shortName evidence="10">LPA synthase</shortName>
    </alternativeName>
</protein>